<dbReference type="EMBL" id="JBJKFK010001594">
    <property type="protein sequence ID" value="KAL3312691.1"/>
    <property type="molecule type" value="Genomic_DNA"/>
</dbReference>
<sequence length="317" mass="35325">IFLLSQLGLLSIATILAVINNKLHQSRGILSLEDWLYAISGHAGLGALAPVPRGARNNRNVEGLEMDAKYNEYFREYYKESCLSVPGRKKAMPQKMHSRDSYKMADKDFVPGVFSWQCEASEDSSSFTSNDGIHKYKASNVIKNKRSENAVIGNHVQSNLNANKVGVDTDNWPWQQKETQMNERDSAIANAIIVALGENGYNTSSFDPRILTNAMSMKRKLEKNESPPLVAARLAASAVTAALAGTKISTKKKRESKPKRRWLSYDEEFPYRRLASRLDCFEMVGYLMLSCLNALLTLFLLPKFLQATPGHILGSGS</sequence>
<proteinExistence type="predicted"/>
<keyword evidence="3" id="KW-1185">Reference proteome</keyword>
<dbReference type="AlphaFoldDB" id="A0ABD2PZ78"/>
<name>A0ABD2PZ78_9PLAT</name>
<keyword evidence="1" id="KW-0732">Signal</keyword>
<accession>A0ABD2PZ78</accession>
<gene>
    <name evidence="2" type="ORF">Ciccas_008714</name>
</gene>
<feature type="signal peptide" evidence="1">
    <location>
        <begin position="1"/>
        <end position="17"/>
    </location>
</feature>
<organism evidence="2 3">
    <name type="scientific">Cichlidogyrus casuarinus</name>
    <dbReference type="NCBI Taxonomy" id="1844966"/>
    <lineage>
        <taxon>Eukaryota</taxon>
        <taxon>Metazoa</taxon>
        <taxon>Spiralia</taxon>
        <taxon>Lophotrochozoa</taxon>
        <taxon>Platyhelminthes</taxon>
        <taxon>Monogenea</taxon>
        <taxon>Monopisthocotylea</taxon>
        <taxon>Dactylogyridea</taxon>
        <taxon>Ancyrocephalidae</taxon>
        <taxon>Cichlidogyrus</taxon>
    </lineage>
</organism>
<feature type="non-terminal residue" evidence="2">
    <location>
        <position position="1"/>
    </location>
</feature>
<evidence type="ECO:0000256" key="1">
    <source>
        <dbReference type="SAM" id="SignalP"/>
    </source>
</evidence>
<reference evidence="2 3" key="1">
    <citation type="submission" date="2024-11" db="EMBL/GenBank/DDBJ databases">
        <title>Adaptive evolution of stress response genes in parasites aligns with host niche diversity.</title>
        <authorList>
            <person name="Hahn C."/>
            <person name="Resl P."/>
        </authorList>
    </citation>
    <scope>NUCLEOTIDE SEQUENCE [LARGE SCALE GENOMIC DNA]</scope>
    <source>
        <strain evidence="2">EGGRZ-B1_66</strain>
        <tissue evidence="2">Body</tissue>
    </source>
</reference>
<feature type="chain" id="PRO_5044826574" evidence="1">
    <location>
        <begin position="18"/>
        <end position="317"/>
    </location>
</feature>
<comment type="caution">
    <text evidence="2">The sequence shown here is derived from an EMBL/GenBank/DDBJ whole genome shotgun (WGS) entry which is preliminary data.</text>
</comment>
<dbReference type="Proteomes" id="UP001626550">
    <property type="component" value="Unassembled WGS sequence"/>
</dbReference>
<protein>
    <submittedName>
        <fullName evidence="2">Uncharacterized protein</fullName>
    </submittedName>
</protein>
<evidence type="ECO:0000313" key="2">
    <source>
        <dbReference type="EMBL" id="KAL3312691.1"/>
    </source>
</evidence>
<evidence type="ECO:0000313" key="3">
    <source>
        <dbReference type="Proteomes" id="UP001626550"/>
    </source>
</evidence>